<gene>
    <name evidence="1" type="ORF">ENS15_01250</name>
</gene>
<dbReference type="AlphaFoldDB" id="A0A7C3J5H7"/>
<name>A0A7C3J5H7_UNCW3</name>
<organism evidence="1">
    <name type="scientific">candidate division WOR-3 bacterium</name>
    <dbReference type="NCBI Taxonomy" id="2052148"/>
    <lineage>
        <taxon>Bacteria</taxon>
        <taxon>Bacteria division WOR-3</taxon>
    </lineage>
</organism>
<proteinExistence type="predicted"/>
<evidence type="ECO:0008006" key="2">
    <source>
        <dbReference type="Google" id="ProtNLM"/>
    </source>
</evidence>
<evidence type="ECO:0000313" key="1">
    <source>
        <dbReference type="EMBL" id="HFK23271.1"/>
    </source>
</evidence>
<comment type="caution">
    <text evidence="1">The sequence shown here is derived from an EMBL/GenBank/DDBJ whole genome shotgun (WGS) entry which is preliminary data.</text>
</comment>
<dbReference type="EMBL" id="DSTT01000001">
    <property type="protein sequence ID" value="HFK23271.1"/>
    <property type="molecule type" value="Genomic_DNA"/>
</dbReference>
<sequence length="440" mass="51173">MSFSTLLFSKESRVFYDGNLFVSNEIIDSIFKNNDLKTGIDNLIDLYLENGYPFIKIDIDSVLMVGDFDLYYLTIKENGRFYIDRIENVYNVKNSYLNGVLRLKNKPFKESLIVEKLKNLSFNEDLIIDTTFFLEKCSDTSVVVKTKIKQGKLSSISGILTSSLDTLSLNGFLNIYLKSPFGFFDVYSINYQRINKNNTYLTGSTEFPYIFSTPVGLFGNINFESIETYYNKEEYNFGVKVFITERFSVSTGYGKRNINFLSSDSLDISENSLLGSIDYLSKQFFFSNRSSINYSDIKNSWAFMIQKFGYKNSIKTFGYWFTFDSYINFSSNLKDYMKVQIGGNDNLKGYPENFLKVYNFFYQEIKIGYLGKSIESGLFFDNILYNIEKLKDFKNYRDLFSYGIFLSTNLSNYKASLFYALNKDITPLQGRIHLLFSIFF</sequence>
<reference evidence="1" key="1">
    <citation type="journal article" date="2020" name="mSystems">
        <title>Genome- and Community-Level Interaction Insights into Carbon Utilization and Element Cycling Functions of Hydrothermarchaeota in Hydrothermal Sediment.</title>
        <authorList>
            <person name="Zhou Z."/>
            <person name="Liu Y."/>
            <person name="Xu W."/>
            <person name="Pan J."/>
            <person name="Luo Z.H."/>
            <person name="Li M."/>
        </authorList>
    </citation>
    <scope>NUCLEOTIDE SEQUENCE [LARGE SCALE GENOMIC DNA]</scope>
    <source>
        <strain evidence="1">SpSt-464</strain>
    </source>
</reference>
<protein>
    <recommendedName>
        <fullName evidence="2">POTRA domain-containing protein</fullName>
    </recommendedName>
</protein>
<accession>A0A7C3J5H7</accession>